<proteinExistence type="predicted"/>
<dbReference type="PANTHER" id="PTHR32303">
    <property type="entry name" value="QUINOPROTEIN ALCOHOL DEHYDROGENASE (CYTOCHROME C)"/>
    <property type="match status" value="1"/>
</dbReference>
<dbReference type="EMBL" id="QGNW01000237">
    <property type="protein sequence ID" value="RVW82678.1"/>
    <property type="molecule type" value="Genomic_DNA"/>
</dbReference>
<sequence length="160" mass="17438">MDLLSTPTIAGDLLIIGIYGPCVVIGVERATGMLGWSTRLDNHPASLVAVSGTFYNWDFYVGTSSLEEASDQEHCCTFRGSLCKLDTKSGAILWKTLTLPDNGGGMGEYAGAAPLHVRECQEMENNQTVPTEPDQFVEPENHSDSILAFDLDTGDVKWYM</sequence>
<dbReference type="SUPFAM" id="SSF50998">
    <property type="entry name" value="Quinoprotein alcohol dehydrogenase-like"/>
    <property type="match status" value="1"/>
</dbReference>
<organism evidence="1 2">
    <name type="scientific">Vitis vinifera</name>
    <name type="common">Grape</name>
    <dbReference type="NCBI Taxonomy" id="29760"/>
    <lineage>
        <taxon>Eukaryota</taxon>
        <taxon>Viridiplantae</taxon>
        <taxon>Streptophyta</taxon>
        <taxon>Embryophyta</taxon>
        <taxon>Tracheophyta</taxon>
        <taxon>Spermatophyta</taxon>
        <taxon>Magnoliopsida</taxon>
        <taxon>eudicotyledons</taxon>
        <taxon>Gunneridae</taxon>
        <taxon>Pentapetalae</taxon>
        <taxon>rosids</taxon>
        <taxon>Vitales</taxon>
        <taxon>Vitaceae</taxon>
        <taxon>Viteae</taxon>
        <taxon>Vitis</taxon>
    </lineage>
</organism>
<protein>
    <submittedName>
        <fullName evidence="1">Polyvinylalcohol dehydrogenase</fullName>
    </submittedName>
</protein>
<comment type="caution">
    <text evidence="1">The sequence shown here is derived from an EMBL/GenBank/DDBJ whole genome shotgun (WGS) entry which is preliminary data.</text>
</comment>
<accession>A0A438HDY5</accession>
<dbReference type="Gene3D" id="2.130.10.10">
    <property type="entry name" value="YVTN repeat-like/Quinoprotein amine dehydrogenase"/>
    <property type="match status" value="1"/>
</dbReference>
<dbReference type="PANTHER" id="PTHR32303:SF10">
    <property type="entry name" value="OUTER MEMBRANE PROTEIN ASSEMBLY FACTOR BAMB"/>
    <property type="match status" value="1"/>
</dbReference>
<reference evidence="1 2" key="1">
    <citation type="journal article" date="2018" name="PLoS Genet.">
        <title>Population sequencing reveals clonal diversity and ancestral inbreeding in the grapevine cultivar Chardonnay.</title>
        <authorList>
            <person name="Roach M.J."/>
            <person name="Johnson D.L."/>
            <person name="Bohlmann J."/>
            <person name="van Vuuren H.J."/>
            <person name="Jones S.J."/>
            <person name="Pretorius I.S."/>
            <person name="Schmidt S.A."/>
            <person name="Borneman A.R."/>
        </authorList>
    </citation>
    <scope>NUCLEOTIDE SEQUENCE [LARGE SCALE GENOMIC DNA]</scope>
    <source>
        <strain evidence="2">cv. Chardonnay</strain>
        <tissue evidence="1">Leaf</tissue>
    </source>
</reference>
<dbReference type="InterPro" id="IPR015943">
    <property type="entry name" value="WD40/YVTN_repeat-like_dom_sf"/>
</dbReference>
<gene>
    <name evidence="1" type="primary">pvadh_0</name>
    <name evidence="1" type="ORF">CK203_037395</name>
</gene>
<dbReference type="InterPro" id="IPR011047">
    <property type="entry name" value="Quinoprotein_ADH-like_sf"/>
</dbReference>
<name>A0A438HDY5_VITVI</name>
<evidence type="ECO:0000313" key="1">
    <source>
        <dbReference type="EMBL" id="RVW82678.1"/>
    </source>
</evidence>
<dbReference type="Proteomes" id="UP000288805">
    <property type="component" value="Unassembled WGS sequence"/>
</dbReference>
<dbReference type="AlphaFoldDB" id="A0A438HDY5"/>
<evidence type="ECO:0000313" key="2">
    <source>
        <dbReference type="Proteomes" id="UP000288805"/>
    </source>
</evidence>